<dbReference type="FunFam" id="3.40.630.10:FF:000084">
    <property type="entry name" value="Carboxypeptidase B2"/>
    <property type="match status" value="1"/>
</dbReference>
<keyword evidence="3" id="KW-0121">Carboxypeptidase</keyword>
<dbReference type="InterPro" id="IPR057247">
    <property type="entry name" value="CARBOXYPEPT_ZN_2"/>
</dbReference>
<evidence type="ECO:0000256" key="10">
    <source>
        <dbReference type="ARBA" id="ARBA00050859"/>
    </source>
</evidence>
<feature type="active site" description="Proton donor/acceptor" evidence="12">
    <location>
        <position position="364"/>
    </location>
</feature>
<gene>
    <name evidence="14" type="ORF">ENV60_03880</name>
</gene>
<keyword evidence="4" id="KW-0645">Protease</keyword>
<keyword evidence="5" id="KW-0479">Metal-binding</keyword>
<reference evidence="14" key="1">
    <citation type="journal article" date="2020" name="mSystems">
        <title>Genome- and Community-Level Interaction Insights into Carbon Utilization and Element Cycling Functions of Hydrothermarchaeota in Hydrothermal Sediment.</title>
        <authorList>
            <person name="Zhou Z."/>
            <person name="Liu Y."/>
            <person name="Xu W."/>
            <person name="Pan J."/>
            <person name="Luo Z.H."/>
            <person name="Li M."/>
        </authorList>
    </citation>
    <scope>NUCLEOTIDE SEQUENCE [LARGE SCALE GENOMIC DNA]</scope>
    <source>
        <strain evidence="14">SpSt-774</strain>
    </source>
</reference>
<comment type="catalytic activity">
    <reaction evidence="10">
        <text>Releases a C-terminal residue, which may be hydrophobic or positively charged.</text>
        <dbReference type="EC" id="3.4.17.18"/>
    </reaction>
</comment>
<dbReference type="GO" id="GO:0004181">
    <property type="term" value="F:metallocarboxypeptidase activity"/>
    <property type="evidence" value="ECO:0007669"/>
    <property type="project" value="InterPro"/>
</dbReference>
<evidence type="ECO:0000256" key="5">
    <source>
        <dbReference type="ARBA" id="ARBA00022723"/>
    </source>
</evidence>
<dbReference type="InterPro" id="IPR000834">
    <property type="entry name" value="Peptidase_M14"/>
</dbReference>
<keyword evidence="8" id="KW-0862">Zinc</keyword>
<name>A0A7C4TH87_UNCW3</name>
<dbReference type="InterPro" id="IPR033810">
    <property type="entry name" value="Carboxypeptidase_T"/>
</dbReference>
<dbReference type="SUPFAM" id="SSF53187">
    <property type="entry name" value="Zn-dependent exopeptidases"/>
    <property type="match status" value="1"/>
</dbReference>
<organism evidence="14">
    <name type="scientific">candidate division WOR-3 bacterium</name>
    <dbReference type="NCBI Taxonomy" id="2052148"/>
    <lineage>
        <taxon>Bacteria</taxon>
        <taxon>Bacteria division WOR-3</taxon>
    </lineage>
</organism>
<dbReference type="PANTHER" id="PTHR11705:SF143">
    <property type="entry name" value="SLL0236 PROTEIN"/>
    <property type="match status" value="1"/>
</dbReference>
<evidence type="ECO:0000256" key="6">
    <source>
        <dbReference type="ARBA" id="ARBA00022729"/>
    </source>
</evidence>
<keyword evidence="7" id="KW-0378">Hydrolase</keyword>
<accession>A0A7C4TH87</accession>
<evidence type="ECO:0000256" key="2">
    <source>
        <dbReference type="ARBA" id="ARBA00005988"/>
    </source>
</evidence>
<evidence type="ECO:0000313" key="14">
    <source>
        <dbReference type="EMBL" id="HGV97421.1"/>
    </source>
</evidence>
<dbReference type="AlphaFoldDB" id="A0A7C4TH87"/>
<dbReference type="GO" id="GO:0006508">
    <property type="term" value="P:proteolysis"/>
    <property type="evidence" value="ECO:0007669"/>
    <property type="project" value="UniProtKB-KW"/>
</dbReference>
<evidence type="ECO:0000256" key="1">
    <source>
        <dbReference type="ARBA" id="ARBA00001947"/>
    </source>
</evidence>
<dbReference type="GO" id="GO:0005615">
    <property type="term" value="C:extracellular space"/>
    <property type="evidence" value="ECO:0007669"/>
    <property type="project" value="TreeGrafter"/>
</dbReference>
<sequence length="751" mass="85457">MKRIGLALFIWGTISFTQTMIVRVYGQWADLARISPKYALDIAGASANQWYDIVADRKTMDKIIASGLTYEVRIYSLELEKEKARGQYYTYDQYVTMIRQMAQNYPAICKFDSLPIRTYENRWIYGVKISDNPGYEDPTEPGFLIDGCHHAREWATPFVVYKFCDSITKVYNSNNEIKQIVDNVELYCFPVINADGYVYDYPAGNMWRKDREIFAADTGTDPNRNYGGCSGDIAGDWGAVDENQATHYPDYETFCGAYVNSGDETRALTMYVKSHIINAYMSYHSYSELLLWPWGWTGSGTPDATVYTRLGNRMAGMINCLYGGTYTPGQSYSNPYPTSGGSDDWLYSWCHWVGGIANLSYVTEIGTDFYQNTSQLDAIFRENFKALKYLAQLCRDSIGLLCEGCVAPPQIYPIGTVSQNFTIYWHPVNPTENHPTQWELVELSNPSIIEDNLESGTGRWVLQGFTLSTTYSHSATHSFFSGNTNNMNSAVRTIHPYLVQSGDSFTFWCRYQLETNYDVAVVEISENGKEWFNLDTTRFTGNQTSWVRKAYSLNNWIGKSVYFRFRSMTDGNTLNGGFYVDDIRPVCLYNSVTTISSNITDTTYTFTNHPIGEYYYYVRGYNTTWGWGEYSMLQKASVGVGVAEDCKKIGNATQPQLYAKPNPFSKDIAIGYEISDNQLLASSKKSIKSLKIYNGAGRLVRDFSNLLKSDSHRKFIWDGNDNLGNRLPSGVYFIYLTDGEFRIMEKILKLP</sequence>
<evidence type="ECO:0000256" key="4">
    <source>
        <dbReference type="ARBA" id="ARBA00022670"/>
    </source>
</evidence>
<dbReference type="SMART" id="SM00631">
    <property type="entry name" value="Zn_pept"/>
    <property type="match status" value="1"/>
</dbReference>
<evidence type="ECO:0000256" key="8">
    <source>
        <dbReference type="ARBA" id="ARBA00022833"/>
    </source>
</evidence>
<dbReference type="CDD" id="cd03859">
    <property type="entry name" value="M14_CPT"/>
    <property type="match status" value="1"/>
</dbReference>
<dbReference type="Gene3D" id="3.40.630.10">
    <property type="entry name" value="Zn peptidases"/>
    <property type="match status" value="1"/>
</dbReference>
<dbReference type="EC" id="3.4.17.18" evidence="11"/>
<evidence type="ECO:0000256" key="11">
    <source>
        <dbReference type="ARBA" id="ARBA00066554"/>
    </source>
</evidence>
<evidence type="ECO:0000256" key="3">
    <source>
        <dbReference type="ARBA" id="ARBA00022645"/>
    </source>
</evidence>
<dbReference type="Pfam" id="PF00246">
    <property type="entry name" value="Peptidase_M14"/>
    <property type="match status" value="1"/>
</dbReference>
<keyword evidence="9" id="KW-0482">Metalloprotease</keyword>
<dbReference type="Gene3D" id="2.60.40.4070">
    <property type="match status" value="1"/>
</dbReference>
<evidence type="ECO:0000256" key="12">
    <source>
        <dbReference type="PROSITE-ProRule" id="PRU01379"/>
    </source>
</evidence>
<evidence type="ECO:0000256" key="9">
    <source>
        <dbReference type="ARBA" id="ARBA00023049"/>
    </source>
</evidence>
<evidence type="ECO:0000256" key="7">
    <source>
        <dbReference type="ARBA" id="ARBA00022801"/>
    </source>
</evidence>
<dbReference type="EMBL" id="DTGZ01000071">
    <property type="protein sequence ID" value="HGV97421.1"/>
    <property type="molecule type" value="Genomic_DNA"/>
</dbReference>
<comment type="similarity">
    <text evidence="2 12">Belongs to the peptidase M14 family.</text>
</comment>
<feature type="domain" description="Peptidase M14" evidence="13">
    <location>
        <begin position="87"/>
        <end position="394"/>
    </location>
</feature>
<proteinExistence type="inferred from homology"/>
<dbReference type="Pfam" id="PF20773">
    <property type="entry name" value="InhA-like_MAM"/>
    <property type="match status" value="1"/>
</dbReference>
<comment type="cofactor">
    <cofactor evidence="1">
        <name>Zn(2+)</name>
        <dbReference type="ChEBI" id="CHEBI:29105"/>
    </cofactor>
</comment>
<dbReference type="PROSITE" id="PS52035">
    <property type="entry name" value="PEPTIDASE_M14"/>
    <property type="match status" value="1"/>
</dbReference>
<comment type="caution">
    <text evidence="14">The sequence shown here is derived from an EMBL/GenBank/DDBJ whole genome shotgun (WGS) entry which is preliminary data.</text>
</comment>
<keyword evidence="6" id="KW-0732">Signal</keyword>
<dbReference type="PANTHER" id="PTHR11705">
    <property type="entry name" value="PROTEASE FAMILY M14 CARBOXYPEPTIDASE A,B"/>
    <property type="match status" value="1"/>
</dbReference>
<evidence type="ECO:0000259" key="13">
    <source>
        <dbReference type="PROSITE" id="PS52035"/>
    </source>
</evidence>
<dbReference type="PROSITE" id="PS00133">
    <property type="entry name" value="CARBOXYPEPT_ZN_2"/>
    <property type="match status" value="1"/>
</dbReference>
<dbReference type="GO" id="GO:0008270">
    <property type="term" value="F:zinc ion binding"/>
    <property type="evidence" value="ECO:0007669"/>
    <property type="project" value="InterPro"/>
</dbReference>
<protein>
    <recommendedName>
        <fullName evidence="11">carboxypeptidase T</fullName>
        <ecNumber evidence="11">3.4.17.18</ecNumber>
    </recommendedName>
</protein>